<gene>
    <name evidence="1" type="ORF">A3L01_09560</name>
</gene>
<accession>A0A2Z2MI65</accession>
<organism evidence="1 2">
    <name type="scientific">Thermococcus barossii</name>
    <dbReference type="NCBI Taxonomy" id="54077"/>
    <lineage>
        <taxon>Archaea</taxon>
        <taxon>Methanobacteriati</taxon>
        <taxon>Methanobacteriota</taxon>
        <taxon>Thermococci</taxon>
        <taxon>Thermococcales</taxon>
        <taxon>Thermococcaceae</taxon>
        <taxon>Thermococcus</taxon>
    </lineage>
</organism>
<dbReference type="OrthoDB" id="100687at2157"/>
<dbReference type="Pfam" id="PF03192">
    <property type="entry name" value="DUF257"/>
    <property type="match status" value="1"/>
</dbReference>
<dbReference type="InterPro" id="IPR005489">
    <property type="entry name" value="DUF257"/>
</dbReference>
<dbReference type="Gene3D" id="3.40.50.11570">
    <property type="entry name" value="Protein of unknown function DUF257"/>
    <property type="match status" value="1"/>
</dbReference>
<dbReference type="RefSeq" id="WP_088865590.1">
    <property type="nucleotide sequence ID" value="NZ_CP015101.1"/>
</dbReference>
<evidence type="ECO:0000313" key="1">
    <source>
        <dbReference type="EMBL" id="ASJ05596.1"/>
    </source>
</evidence>
<sequence length="202" mass="22928">MTSLLKQLPRIKEGIVLVEYSSTDHPERAMAEIFTEWMNMGIVPLIVDIGDALHVFIQNLRFQGIELPVENVPVIKEKGTVKVGSVIGTVDVIEDFDHHLAVYSRFAREVPLESRNHTIVLGMERFSFTFMSDPPKLERYFEKITRLYLPVEERVSFLFLNVDIASEYLRKGLEQDSDYVIKIAGKTAKLLKSPGGVGYAVL</sequence>
<keyword evidence="2" id="KW-1185">Reference proteome</keyword>
<protein>
    <submittedName>
        <fullName evidence="1">Uncharacterized protein</fullName>
    </submittedName>
</protein>
<evidence type="ECO:0000313" key="2">
    <source>
        <dbReference type="Proteomes" id="UP000250272"/>
    </source>
</evidence>
<dbReference type="Proteomes" id="UP000250272">
    <property type="component" value="Chromosome"/>
</dbReference>
<dbReference type="AlphaFoldDB" id="A0A2Z2MI65"/>
<dbReference type="EMBL" id="CP015101">
    <property type="protein sequence ID" value="ASJ05596.1"/>
    <property type="molecule type" value="Genomic_DNA"/>
</dbReference>
<proteinExistence type="predicted"/>
<dbReference type="GeneID" id="33327024"/>
<reference evidence="1 2" key="1">
    <citation type="submission" date="2016-04" db="EMBL/GenBank/DDBJ databases">
        <title>Complete genome sequence of Thermococcus barossii type strain SHCK-94.</title>
        <authorList>
            <person name="Oger P.M."/>
        </authorList>
    </citation>
    <scope>NUCLEOTIDE SEQUENCE [LARGE SCALE GENOMIC DNA]</scope>
    <source>
        <strain evidence="1 2">SHCK-94</strain>
    </source>
</reference>
<name>A0A2Z2MI65_9EURY</name>
<dbReference type="KEGG" id="tbs:A3L01_09560"/>